<accession>A0A545SU60</accession>
<dbReference type="Gene3D" id="3.40.50.880">
    <property type="match status" value="1"/>
</dbReference>
<keyword evidence="7 8" id="KW-0326">Glycosidase</keyword>
<evidence type="ECO:0000313" key="14">
    <source>
        <dbReference type="EMBL" id="TQV68488.1"/>
    </source>
</evidence>
<dbReference type="AlphaFoldDB" id="A0A545SU60"/>
<evidence type="ECO:0000256" key="10">
    <source>
        <dbReference type="PIRSR" id="PIRSR001084-2"/>
    </source>
</evidence>
<dbReference type="Pfam" id="PF08532">
    <property type="entry name" value="Glyco_hydro_42M"/>
    <property type="match status" value="1"/>
</dbReference>
<evidence type="ECO:0000256" key="11">
    <source>
        <dbReference type="PIRSR" id="PIRSR001084-3"/>
    </source>
</evidence>
<dbReference type="EMBL" id="VICH01000004">
    <property type="protein sequence ID" value="TQV68488.1"/>
    <property type="molecule type" value="Genomic_DNA"/>
</dbReference>
<name>A0A545SU60_9RHOB</name>
<dbReference type="InterPro" id="IPR003476">
    <property type="entry name" value="Glyco_hydro_42"/>
</dbReference>
<evidence type="ECO:0000313" key="15">
    <source>
        <dbReference type="Proteomes" id="UP000315816"/>
    </source>
</evidence>
<evidence type="ECO:0000256" key="5">
    <source>
        <dbReference type="ARBA" id="ARBA00022801"/>
    </source>
</evidence>
<keyword evidence="4 11" id="KW-0479">Metal-binding</keyword>
<protein>
    <recommendedName>
        <fullName evidence="3 8">Beta-galactosidase</fullName>
        <shortName evidence="8">Beta-gal</shortName>
        <ecNumber evidence="3 8">3.2.1.23</ecNumber>
    </recommendedName>
</protein>
<evidence type="ECO:0000256" key="1">
    <source>
        <dbReference type="ARBA" id="ARBA00001412"/>
    </source>
</evidence>
<dbReference type="InterPro" id="IPR013529">
    <property type="entry name" value="Glyco_hydro_42_N"/>
</dbReference>
<dbReference type="InterPro" id="IPR029062">
    <property type="entry name" value="Class_I_gatase-like"/>
</dbReference>
<feature type="active site" description="Nucleophile" evidence="9">
    <location>
        <position position="315"/>
    </location>
</feature>
<proteinExistence type="inferred from homology"/>
<evidence type="ECO:0000256" key="3">
    <source>
        <dbReference type="ARBA" id="ARBA00012756"/>
    </source>
</evidence>
<dbReference type="GO" id="GO:0004565">
    <property type="term" value="F:beta-galactosidase activity"/>
    <property type="evidence" value="ECO:0007669"/>
    <property type="project" value="UniProtKB-EC"/>
</dbReference>
<dbReference type="EC" id="3.2.1.23" evidence="3 8"/>
<feature type="active site" description="Proton donor" evidence="9">
    <location>
        <position position="144"/>
    </location>
</feature>
<comment type="catalytic activity">
    <reaction evidence="1 8">
        <text>Hydrolysis of terminal non-reducing beta-D-galactose residues in beta-D-galactosides.</text>
        <dbReference type="EC" id="3.2.1.23"/>
    </reaction>
</comment>
<evidence type="ECO:0000259" key="12">
    <source>
        <dbReference type="Pfam" id="PF02449"/>
    </source>
</evidence>
<comment type="caution">
    <text evidence="14">The sequence shown here is derived from an EMBL/GenBank/DDBJ whole genome shotgun (WGS) entry which is preliminary data.</text>
</comment>
<dbReference type="PIRSF" id="PIRSF001084">
    <property type="entry name" value="B-galactosidase"/>
    <property type="match status" value="1"/>
</dbReference>
<sequence>MKRTLGTCYYPEHWPEEIWQEDARRMADAGLTWVRIGEFSWSKIEPTPGVLHWDWLDRAIDVLGAAGLKVVLGTPTATPPRWMIDKHPDMLAVDADGNPRKFGSRRHYCFSHLGYRDESHRITRMMAQRYGQNPHVAAWQTDNEYGCHDTVISYSNAARDGFRLWLADRYGDIDTLNTAWGNIFWSMEYRSFDEVDLPNLTVTEPNPAHMQDFRRYSSDMVVRFNKVQVAEIAAASSAPISHNYMGRVTEFDHFKLGKDLQIATWDSYPLGFLEDRVGADAAHQRAYARQGDPDFQAFHHDLYRAVGRGRWWVMEQQPGPVNWAPYNPSPLPGMVRLWTWEAFAHGAEAVCYFRWRQAPFAQEQLHAGLLRPDSEDAPAMAEAQQVATELADAPDVQPAQAPVALVFDYDADWAWTTQPHGVGLSYFGLVFEHYKALRRAGISVDIVPPNHTDFTGYQLIFAPGVMHLPDALRSALSGAEGHVCYGPRTGARDAGFKIPVPLPPALDGLDVTVTRLESLRPDMPVALKDGGAVTGYLEELETTAPMLLETQDGAPVLVGDAAQSYCGAWLDATGLDRLVALLAEMASVPILTLPEGVRTRRTATEEFWFNHTDQQVDTPAGTLPPAGITRRPL</sequence>
<dbReference type="PANTHER" id="PTHR36447:SF2">
    <property type="entry name" value="BETA-GALACTOSIDASE YESZ"/>
    <property type="match status" value="1"/>
</dbReference>
<dbReference type="Proteomes" id="UP000315816">
    <property type="component" value="Unassembled WGS sequence"/>
</dbReference>
<keyword evidence="6 11" id="KW-0862">Zinc</keyword>
<evidence type="ECO:0000256" key="4">
    <source>
        <dbReference type="ARBA" id="ARBA00022723"/>
    </source>
</evidence>
<evidence type="ECO:0000256" key="7">
    <source>
        <dbReference type="ARBA" id="ARBA00023295"/>
    </source>
</evidence>
<dbReference type="SUPFAM" id="SSF51445">
    <property type="entry name" value="(Trans)glycosidases"/>
    <property type="match status" value="1"/>
</dbReference>
<feature type="domain" description="Glycoside hydrolase family 42 N-terminal" evidence="12">
    <location>
        <begin position="8"/>
        <end position="391"/>
    </location>
</feature>
<dbReference type="GO" id="GO:0009341">
    <property type="term" value="C:beta-galactosidase complex"/>
    <property type="evidence" value="ECO:0007669"/>
    <property type="project" value="InterPro"/>
</dbReference>
<organism evidence="14 15">
    <name type="scientific">Aliiroseovarius halocynthiae</name>
    <dbReference type="NCBI Taxonomy" id="985055"/>
    <lineage>
        <taxon>Bacteria</taxon>
        <taxon>Pseudomonadati</taxon>
        <taxon>Pseudomonadota</taxon>
        <taxon>Alphaproteobacteria</taxon>
        <taxon>Rhodobacterales</taxon>
        <taxon>Paracoccaceae</taxon>
        <taxon>Aliiroseovarius</taxon>
    </lineage>
</organism>
<dbReference type="OrthoDB" id="9800974at2"/>
<keyword evidence="15" id="KW-1185">Reference proteome</keyword>
<dbReference type="SUPFAM" id="SSF52317">
    <property type="entry name" value="Class I glutamine amidotransferase-like"/>
    <property type="match status" value="1"/>
</dbReference>
<comment type="similarity">
    <text evidence="2 8">Belongs to the glycosyl hydrolase 42 family.</text>
</comment>
<dbReference type="Gene3D" id="3.20.20.80">
    <property type="entry name" value="Glycosidases"/>
    <property type="match status" value="1"/>
</dbReference>
<dbReference type="InterPro" id="IPR013738">
    <property type="entry name" value="Beta_galactosidase_Trimer"/>
</dbReference>
<feature type="binding site" evidence="10">
    <location>
        <position position="105"/>
    </location>
    <ligand>
        <name>substrate</name>
    </ligand>
</feature>
<reference evidence="14 15" key="1">
    <citation type="submission" date="2019-06" db="EMBL/GenBank/DDBJ databases">
        <title>A novel species of marine bacteria.</title>
        <authorList>
            <person name="Wang Y."/>
        </authorList>
    </citation>
    <scope>NUCLEOTIDE SEQUENCE [LARGE SCALE GENOMIC DNA]</scope>
    <source>
        <strain evidence="14 15">MA1-10</strain>
    </source>
</reference>
<evidence type="ECO:0000259" key="13">
    <source>
        <dbReference type="Pfam" id="PF08532"/>
    </source>
</evidence>
<dbReference type="GO" id="GO:0005975">
    <property type="term" value="P:carbohydrate metabolic process"/>
    <property type="evidence" value="ECO:0007669"/>
    <property type="project" value="InterPro"/>
</dbReference>
<keyword evidence="5 8" id="KW-0378">Hydrolase</keyword>
<feature type="binding site" evidence="10">
    <location>
        <position position="323"/>
    </location>
    <ligand>
        <name>substrate</name>
    </ligand>
</feature>
<evidence type="ECO:0000256" key="6">
    <source>
        <dbReference type="ARBA" id="ARBA00022833"/>
    </source>
</evidence>
<dbReference type="RefSeq" id="WP_142852241.1">
    <property type="nucleotide sequence ID" value="NZ_FXWW01000001.1"/>
</dbReference>
<feature type="binding site" evidence="11">
    <location>
        <position position="109"/>
    </location>
    <ligand>
        <name>Zn(2+)</name>
        <dbReference type="ChEBI" id="CHEBI:29105"/>
    </ligand>
</feature>
<feature type="binding site" evidence="10">
    <location>
        <position position="143"/>
    </location>
    <ligand>
        <name>substrate</name>
    </ligand>
</feature>
<dbReference type="PANTHER" id="PTHR36447">
    <property type="entry name" value="BETA-GALACTOSIDASE GANA"/>
    <property type="match status" value="1"/>
</dbReference>
<evidence type="ECO:0000256" key="8">
    <source>
        <dbReference type="PIRNR" id="PIRNR001084"/>
    </source>
</evidence>
<dbReference type="GO" id="GO:0046872">
    <property type="term" value="F:metal ion binding"/>
    <property type="evidence" value="ECO:0007669"/>
    <property type="project" value="UniProtKB-KW"/>
</dbReference>
<dbReference type="Pfam" id="PF02449">
    <property type="entry name" value="Glyco_hydro_42"/>
    <property type="match status" value="1"/>
</dbReference>
<dbReference type="InterPro" id="IPR017853">
    <property type="entry name" value="GH"/>
</dbReference>
<evidence type="ECO:0000256" key="9">
    <source>
        <dbReference type="PIRSR" id="PIRSR001084-1"/>
    </source>
</evidence>
<gene>
    <name evidence="14" type="ORF">FIL88_02540</name>
</gene>
<dbReference type="CDD" id="cd03143">
    <property type="entry name" value="A4_beta-galactosidase_middle_domain"/>
    <property type="match status" value="1"/>
</dbReference>
<evidence type="ECO:0000256" key="2">
    <source>
        <dbReference type="ARBA" id="ARBA00005940"/>
    </source>
</evidence>
<feature type="domain" description="Beta-galactosidase trimerisation" evidence="13">
    <location>
        <begin position="401"/>
        <end position="588"/>
    </location>
</feature>